<evidence type="ECO:0000256" key="6">
    <source>
        <dbReference type="ARBA" id="ARBA00022989"/>
    </source>
</evidence>
<feature type="transmembrane region" description="Helical" evidence="9">
    <location>
        <begin position="15"/>
        <end position="35"/>
    </location>
</feature>
<dbReference type="STRING" id="395493.BegalDRAFT_2890"/>
<dbReference type="PANTHER" id="PTHR33910:SF1">
    <property type="entry name" value="PROTEIN TRANSLOCASE SUBUNIT SECE"/>
    <property type="match status" value="1"/>
</dbReference>
<dbReference type="GO" id="GO:0043952">
    <property type="term" value="P:protein transport by the Sec complex"/>
    <property type="evidence" value="ECO:0007669"/>
    <property type="project" value="UniProtKB-UniRule"/>
</dbReference>
<evidence type="ECO:0000256" key="8">
    <source>
        <dbReference type="ARBA" id="ARBA00023136"/>
    </source>
</evidence>
<gene>
    <name evidence="9" type="primary">secE</name>
    <name evidence="10" type="ORF">BegalDRAFT_2890</name>
</gene>
<evidence type="ECO:0000256" key="7">
    <source>
        <dbReference type="ARBA" id="ARBA00023010"/>
    </source>
</evidence>
<keyword evidence="2 9" id="KW-0813">Transport</keyword>
<keyword evidence="3 9" id="KW-1003">Cell membrane</keyword>
<keyword evidence="8 9" id="KW-0472">Membrane</keyword>
<keyword evidence="7 9" id="KW-0811">Translocation</keyword>
<evidence type="ECO:0000256" key="5">
    <source>
        <dbReference type="ARBA" id="ARBA00022927"/>
    </source>
</evidence>
<sequence length="126" mass="13809">MNTDMDTPASDKSDLVKWGIAIALLFASVVVFHLLEGKLFAVRVALVLAAVGGAIFIASKTEKGRFVWGFLREAHIEVRKVVWPSNQETVQTTGIVLLMVVVVALFVWILDATLFWIVRLLTGQGG</sequence>
<proteinExistence type="inferred from homology"/>
<feature type="transmembrane region" description="Helical" evidence="9">
    <location>
        <begin position="40"/>
        <end position="58"/>
    </location>
</feature>
<evidence type="ECO:0000256" key="9">
    <source>
        <dbReference type="HAMAP-Rule" id="MF_00422"/>
    </source>
</evidence>
<evidence type="ECO:0000313" key="11">
    <source>
        <dbReference type="Proteomes" id="UP000005744"/>
    </source>
</evidence>
<name>I3CJC5_9GAMM</name>
<feature type="transmembrane region" description="Helical" evidence="9">
    <location>
        <begin position="95"/>
        <end position="118"/>
    </location>
</feature>
<evidence type="ECO:0000313" key="10">
    <source>
        <dbReference type="EMBL" id="EIJ43718.1"/>
    </source>
</evidence>
<dbReference type="PRINTS" id="PR01650">
    <property type="entry name" value="SECETRNLCASE"/>
</dbReference>
<dbReference type="Gene3D" id="1.20.5.1030">
    <property type="entry name" value="Preprotein translocase secy subunit"/>
    <property type="match status" value="1"/>
</dbReference>
<organism evidence="10 11">
    <name type="scientific">Beggiatoa alba B18LD</name>
    <dbReference type="NCBI Taxonomy" id="395493"/>
    <lineage>
        <taxon>Bacteria</taxon>
        <taxon>Pseudomonadati</taxon>
        <taxon>Pseudomonadota</taxon>
        <taxon>Gammaproteobacteria</taxon>
        <taxon>Thiotrichales</taxon>
        <taxon>Thiotrichaceae</taxon>
        <taxon>Beggiatoa</taxon>
    </lineage>
</organism>
<evidence type="ECO:0000256" key="4">
    <source>
        <dbReference type="ARBA" id="ARBA00022692"/>
    </source>
</evidence>
<dbReference type="AlphaFoldDB" id="I3CJC5"/>
<dbReference type="PANTHER" id="PTHR33910">
    <property type="entry name" value="PROTEIN TRANSLOCASE SUBUNIT SECE"/>
    <property type="match status" value="1"/>
</dbReference>
<dbReference type="InterPro" id="IPR001901">
    <property type="entry name" value="Translocase_SecE/Sec61-g"/>
</dbReference>
<dbReference type="GO" id="GO:0065002">
    <property type="term" value="P:intracellular protein transmembrane transport"/>
    <property type="evidence" value="ECO:0007669"/>
    <property type="project" value="UniProtKB-UniRule"/>
</dbReference>
<dbReference type="GO" id="GO:0009306">
    <property type="term" value="P:protein secretion"/>
    <property type="evidence" value="ECO:0007669"/>
    <property type="project" value="UniProtKB-UniRule"/>
</dbReference>
<dbReference type="HAMAP" id="MF_00422">
    <property type="entry name" value="SecE"/>
    <property type="match status" value="1"/>
</dbReference>
<dbReference type="GO" id="GO:0008320">
    <property type="term" value="F:protein transmembrane transporter activity"/>
    <property type="evidence" value="ECO:0007669"/>
    <property type="project" value="UniProtKB-UniRule"/>
</dbReference>
<accession>I3CJC5</accession>
<reference evidence="10 11" key="1">
    <citation type="submission" date="2011-11" db="EMBL/GenBank/DDBJ databases">
        <title>Improved High-Quality Draft sequence of Beggiatoa alba B18lD.</title>
        <authorList>
            <consortium name="US DOE Joint Genome Institute"/>
            <person name="Lucas S."/>
            <person name="Han J."/>
            <person name="Lapidus A."/>
            <person name="Cheng J.-F."/>
            <person name="Goodwin L."/>
            <person name="Pitluck S."/>
            <person name="Peters L."/>
            <person name="Mikhailova N."/>
            <person name="Held B."/>
            <person name="Detter J.C."/>
            <person name="Han C."/>
            <person name="Tapia R."/>
            <person name="Land M."/>
            <person name="Hauser L."/>
            <person name="Kyrpides N."/>
            <person name="Ivanova N."/>
            <person name="Pagani I."/>
            <person name="Samuel K."/>
            <person name="Teske A."/>
            <person name="Mueller J."/>
            <person name="Woyke T."/>
        </authorList>
    </citation>
    <scope>NUCLEOTIDE SEQUENCE [LARGE SCALE GENOMIC DNA]</scope>
    <source>
        <strain evidence="10 11">B18LD</strain>
    </source>
</reference>
<dbReference type="RefSeq" id="WP_002691145.1">
    <property type="nucleotide sequence ID" value="NZ_JH600070.1"/>
</dbReference>
<evidence type="ECO:0000256" key="3">
    <source>
        <dbReference type="ARBA" id="ARBA00022475"/>
    </source>
</evidence>
<comment type="function">
    <text evidence="9">Essential subunit of the Sec protein translocation channel SecYEG. Clamps together the 2 halves of SecY. May contact the channel plug during translocation.</text>
</comment>
<dbReference type="EMBL" id="JH600070">
    <property type="protein sequence ID" value="EIJ43718.1"/>
    <property type="molecule type" value="Genomic_DNA"/>
</dbReference>
<dbReference type="PROSITE" id="PS01067">
    <property type="entry name" value="SECE_SEC61G"/>
    <property type="match status" value="1"/>
</dbReference>
<dbReference type="Pfam" id="PF00584">
    <property type="entry name" value="SecE"/>
    <property type="match status" value="1"/>
</dbReference>
<dbReference type="InterPro" id="IPR005807">
    <property type="entry name" value="SecE_bac"/>
</dbReference>
<evidence type="ECO:0000256" key="2">
    <source>
        <dbReference type="ARBA" id="ARBA00022448"/>
    </source>
</evidence>
<dbReference type="HOGENOM" id="CLU_113663_0_2_6"/>
<dbReference type="GO" id="GO:0006605">
    <property type="term" value="P:protein targeting"/>
    <property type="evidence" value="ECO:0007669"/>
    <property type="project" value="UniProtKB-UniRule"/>
</dbReference>
<comment type="subcellular location">
    <subcellularLocation>
        <location evidence="1">Membrane</location>
    </subcellularLocation>
</comment>
<keyword evidence="5 9" id="KW-0653">Protein transport</keyword>
<keyword evidence="11" id="KW-1185">Reference proteome</keyword>
<dbReference type="eggNOG" id="COG0690">
    <property type="taxonomic scope" value="Bacteria"/>
</dbReference>
<evidence type="ECO:0000256" key="1">
    <source>
        <dbReference type="ARBA" id="ARBA00004370"/>
    </source>
</evidence>
<dbReference type="GO" id="GO:0005886">
    <property type="term" value="C:plasma membrane"/>
    <property type="evidence" value="ECO:0007669"/>
    <property type="project" value="UniProtKB-UniRule"/>
</dbReference>
<protein>
    <recommendedName>
        <fullName evidence="9">Protein translocase subunit SecE</fullName>
    </recommendedName>
</protein>
<keyword evidence="6 9" id="KW-1133">Transmembrane helix</keyword>
<comment type="caution">
    <text evidence="9">Lacks conserved residue(s) required for the propagation of feature annotation.</text>
</comment>
<comment type="subunit">
    <text evidence="9">Component of the Sec protein translocase complex. Heterotrimer consisting of SecY, SecE and SecG subunits. The heterotrimers can form oligomers, although 1 heterotrimer is thought to be able to translocate proteins. Interacts with the ribosome. Interacts with SecDF, and other proteins may be involved. Interacts with SecA.</text>
</comment>
<keyword evidence="4 9" id="KW-0812">Transmembrane</keyword>
<dbReference type="InterPro" id="IPR038379">
    <property type="entry name" value="SecE_sf"/>
</dbReference>
<comment type="similarity">
    <text evidence="9">Belongs to the SecE/SEC61-gamma family.</text>
</comment>
<dbReference type="NCBIfam" id="TIGR00964">
    <property type="entry name" value="secE_bact"/>
    <property type="match status" value="1"/>
</dbReference>
<dbReference type="Proteomes" id="UP000005744">
    <property type="component" value="Unassembled WGS sequence"/>
</dbReference>